<keyword evidence="2" id="KW-1185">Reference proteome</keyword>
<dbReference type="STRING" id="504472.Slin_4952"/>
<dbReference type="KEGG" id="sli:Slin_4952"/>
<dbReference type="HOGENOM" id="CLU_076645_2_0_10"/>
<evidence type="ECO:0000313" key="2">
    <source>
        <dbReference type="Proteomes" id="UP000002028"/>
    </source>
</evidence>
<sequence>MSTPTLLTAVYADSPSAWRQWLAENHATETSVWLAIYKKASDKPSVTYDEAVDEALCFGWIDSAVRKGDADHYFQFFTRRSPKSNWSSVNKAKIDKLLKAGKMTEAGMVMVDLAKRTGTWTALDEVENLICPPDLAAEFNENPTAKGYFDAFPKSVKRGILEWLLNAKTATTRAKRIREIVTRAERNERANQYVPKSK</sequence>
<dbReference type="Pfam" id="PF13376">
    <property type="entry name" value="OmdA"/>
    <property type="match status" value="1"/>
</dbReference>
<name>D2QRM5_SPILD</name>
<protein>
    <recommendedName>
        <fullName evidence="3">Bacteriocin-protection protein, YdeI/OmpD-associated family</fullName>
    </recommendedName>
</protein>
<dbReference type="eggNOG" id="COG4430">
    <property type="taxonomic scope" value="Bacteria"/>
</dbReference>
<proteinExistence type="predicted"/>
<reference evidence="1 2" key="1">
    <citation type="journal article" date="2010" name="Stand. Genomic Sci.">
        <title>Complete genome sequence of Spirosoma linguale type strain (1).</title>
        <authorList>
            <person name="Lail K."/>
            <person name="Sikorski J."/>
            <person name="Saunders E."/>
            <person name="Lapidus A."/>
            <person name="Glavina Del Rio T."/>
            <person name="Copeland A."/>
            <person name="Tice H."/>
            <person name="Cheng J.-F."/>
            <person name="Lucas S."/>
            <person name="Nolan M."/>
            <person name="Bruce D."/>
            <person name="Goodwin L."/>
            <person name="Pitluck S."/>
            <person name="Ivanova N."/>
            <person name="Mavromatis K."/>
            <person name="Ovchinnikova G."/>
            <person name="Pati A."/>
            <person name="Chen A."/>
            <person name="Palaniappan K."/>
            <person name="Land M."/>
            <person name="Hauser L."/>
            <person name="Chang Y.-J."/>
            <person name="Jeffries C.D."/>
            <person name="Chain P."/>
            <person name="Brettin T."/>
            <person name="Detter J.C."/>
            <person name="Schuetze A."/>
            <person name="Rohde M."/>
            <person name="Tindall B.J."/>
            <person name="Goeker M."/>
            <person name="Bristow J."/>
            <person name="Eisen J.A."/>
            <person name="Markowitz V."/>
            <person name="Hugenholtz P."/>
            <person name="Kyrpides N.C."/>
            <person name="Klenk H.-P."/>
            <person name="Chen F."/>
        </authorList>
    </citation>
    <scope>NUCLEOTIDE SEQUENCE [LARGE SCALE GENOMIC DNA]</scope>
    <source>
        <strain evidence="2">ATCC 33905 / DSM 74 / LMG 10896 / Claus 1</strain>
    </source>
</reference>
<organism evidence="1 2">
    <name type="scientific">Spirosoma linguale (strain ATCC 33905 / DSM 74 / LMG 10896 / Claus 1)</name>
    <dbReference type="NCBI Taxonomy" id="504472"/>
    <lineage>
        <taxon>Bacteria</taxon>
        <taxon>Pseudomonadati</taxon>
        <taxon>Bacteroidota</taxon>
        <taxon>Cytophagia</taxon>
        <taxon>Cytophagales</taxon>
        <taxon>Cytophagaceae</taxon>
        <taxon>Spirosoma</taxon>
    </lineage>
</organism>
<dbReference type="AlphaFoldDB" id="D2QRM5"/>
<dbReference type="Proteomes" id="UP000002028">
    <property type="component" value="Chromosome"/>
</dbReference>
<evidence type="ECO:0000313" key="1">
    <source>
        <dbReference type="EMBL" id="ADB40930.1"/>
    </source>
</evidence>
<accession>D2QRM5</accession>
<dbReference type="RefSeq" id="WP_012929431.1">
    <property type="nucleotide sequence ID" value="NC_013730.1"/>
</dbReference>
<gene>
    <name evidence="1" type="ordered locus">Slin_4952</name>
</gene>
<dbReference type="EMBL" id="CP001769">
    <property type="protein sequence ID" value="ADB40930.1"/>
    <property type="molecule type" value="Genomic_DNA"/>
</dbReference>
<evidence type="ECO:0008006" key="3">
    <source>
        <dbReference type="Google" id="ProtNLM"/>
    </source>
</evidence>